<keyword evidence="2" id="KW-1185">Reference proteome</keyword>
<reference evidence="1" key="1">
    <citation type="submission" date="2021-06" db="EMBL/GenBank/DDBJ databases">
        <authorList>
            <person name="Hodson N. C."/>
            <person name="Mongue J. A."/>
            <person name="Jaron S. K."/>
        </authorList>
    </citation>
    <scope>NUCLEOTIDE SEQUENCE</scope>
</reference>
<feature type="non-terminal residue" evidence="1">
    <location>
        <position position="1"/>
    </location>
</feature>
<accession>A0A8J2JLR3</accession>
<evidence type="ECO:0000313" key="2">
    <source>
        <dbReference type="Proteomes" id="UP000708208"/>
    </source>
</evidence>
<name>A0A8J2JLR3_9HEXA</name>
<dbReference type="Proteomes" id="UP000708208">
    <property type="component" value="Unassembled WGS sequence"/>
</dbReference>
<proteinExistence type="predicted"/>
<dbReference type="EMBL" id="CAJVCH010040912">
    <property type="protein sequence ID" value="CAG7716744.1"/>
    <property type="molecule type" value="Genomic_DNA"/>
</dbReference>
<sequence>GDCQWWFKRNRTF</sequence>
<comment type="caution">
    <text evidence="1">The sequence shown here is derived from an EMBL/GenBank/DDBJ whole genome shotgun (WGS) entry which is preliminary data.</text>
</comment>
<protein>
    <submittedName>
        <fullName evidence="1">Uncharacterized protein</fullName>
    </submittedName>
</protein>
<organism evidence="1 2">
    <name type="scientific">Allacma fusca</name>
    <dbReference type="NCBI Taxonomy" id="39272"/>
    <lineage>
        <taxon>Eukaryota</taxon>
        <taxon>Metazoa</taxon>
        <taxon>Ecdysozoa</taxon>
        <taxon>Arthropoda</taxon>
        <taxon>Hexapoda</taxon>
        <taxon>Collembola</taxon>
        <taxon>Symphypleona</taxon>
        <taxon>Sminthuridae</taxon>
        <taxon>Allacma</taxon>
    </lineage>
</organism>
<gene>
    <name evidence="1" type="ORF">AFUS01_LOCUS6236</name>
</gene>
<evidence type="ECO:0000313" key="1">
    <source>
        <dbReference type="EMBL" id="CAG7716744.1"/>
    </source>
</evidence>